<comment type="caution">
    <text evidence="2">The sequence shown here is derived from an EMBL/GenBank/DDBJ whole genome shotgun (WGS) entry which is preliminary data.</text>
</comment>
<feature type="region of interest" description="Disordered" evidence="1">
    <location>
        <begin position="70"/>
        <end position="91"/>
    </location>
</feature>
<keyword evidence="2" id="KW-0560">Oxidoreductase</keyword>
<sequence>MSHEASLYGPQDGNGFAEASPPNPTSSPANPPSTRDGTPLPDAAKRVIRNQRGGGHTSMALHMQAFKQRTLQPSPGPAPRRTTKGALPPRTQRAIRLVKRRPPRTPTVQEMYNTWRALEEQVDKIRRLPMFIKVERRFCHTCRVLKHKCDCFDYSSLEQGYQEADKVLKHAVLHELPFPAATDEQSEGENDDGDRPGSTLSFTRCTANGDRRSPTPKTSVPMSLDEPAASALQWAPGSTTSAPKAPPVREIDEFGRPIHTVREGPPRLAYESMDAPARTHAASPPSPAPAAAPAAASDSHDAPELFGTGGAPGAPVCTREDDNMDTVRRHYGREHGRHRYHTKPTLRARCCRCGFAVEKRVPSRCPQCSLTRGIWLRELYARIEVPVVPAVRPSSGSGSGSSSSSQEGANGANDIDPIADHQDQAATPLANSTKPAAGFATVPTPRPASASSDTPTPWLVYSNSNANSNNNNNTSTPSPYLQSVDMFGGMVFPVASNGPFSFPTTPVMVGTPLTPLTPITPMSSASVTYASGVGVESDPMALFPYEPIDMAAADCHSRSLSFHGAAATATTTTGVTGMPPRTAGYGDMYFGMGLDVQAPSMAAMQLSPFVGQQMDMHLEQQQEPQEEAMAGIMAGVPAVQVAATGTDMAAPSAFFNF</sequence>
<feature type="region of interest" description="Disordered" evidence="1">
    <location>
        <begin position="179"/>
        <end position="320"/>
    </location>
</feature>
<gene>
    <name evidence="2" type="ORF">SPI_03672</name>
</gene>
<keyword evidence="2" id="KW-0503">Monooxygenase</keyword>
<feature type="compositionally biased region" description="Low complexity" evidence="1">
    <location>
        <begin position="462"/>
        <end position="475"/>
    </location>
</feature>
<feature type="region of interest" description="Disordered" evidence="1">
    <location>
        <begin position="390"/>
        <end position="418"/>
    </location>
</feature>
<feature type="region of interest" description="Disordered" evidence="1">
    <location>
        <begin position="434"/>
        <end position="475"/>
    </location>
</feature>
<accession>A0A167W9P9</accession>
<feature type="compositionally biased region" description="Low complexity" evidence="1">
    <location>
        <begin position="394"/>
        <end position="405"/>
    </location>
</feature>
<dbReference type="AlphaFoldDB" id="A0A167W9P9"/>
<dbReference type="Proteomes" id="UP000076874">
    <property type="component" value="Unassembled WGS sequence"/>
</dbReference>
<dbReference type="GO" id="GO:0004497">
    <property type="term" value="F:monooxygenase activity"/>
    <property type="evidence" value="ECO:0007669"/>
    <property type="project" value="UniProtKB-KW"/>
</dbReference>
<dbReference type="EMBL" id="AZHD01000005">
    <property type="protein sequence ID" value="OAA63509.1"/>
    <property type="molecule type" value="Genomic_DNA"/>
</dbReference>
<evidence type="ECO:0000256" key="1">
    <source>
        <dbReference type="SAM" id="MobiDB-lite"/>
    </source>
</evidence>
<reference evidence="2 3" key="1">
    <citation type="journal article" date="2016" name="Genome Biol. Evol.">
        <title>Divergent and convergent evolution of fungal pathogenicity.</title>
        <authorList>
            <person name="Shang Y."/>
            <person name="Xiao G."/>
            <person name="Zheng P."/>
            <person name="Cen K."/>
            <person name="Zhan S."/>
            <person name="Wang C."/>
        </authorList>
    </citation>
    <scope>NUCLEOTIDE SEQUENCE [LARGE SCALE GENOMIC DNA]</scope>
    <source>
        <strain evidence="2 3">RCEF 264</strain>
    </source>
</reference>
<protein>
    <submittedName>
        <fullName evidence="2">Alkane 1-monooxygenase</fullName>
    </submittedName>
</protein>
<keyword evidence="3" id="KW-1185">Reference proteome</keyword>
<proteinExistence type="predicted"/>
<evidence type="ECO:0000313" key="2">
    <source>
        <dbReference type="EMBL" id="OAA63509.1"/>
    </source>
</evidence>
<name>A0A167W9P9_9HYPO</name>
<feature type="compositionally biased region" description="Basic and acidic residues" evidence="1">
    <location>
        <begin position="247"/>
        <end position="265"/>
    </location>
</feature>
<feature type="region of interest" description="Disordered" evidence="1">
    <location>
        <begin position="1"/>
        <end position="41"/>
    </location>
</feature>
<organism evidence="2 3">
    <name type="scientific">Niveomyces insectorum RCEF 264</name>
    <dbReference type="NCBI Taxonomy" id="1081102"/>
    <lineage>
        <taxon>Eukaryota</taxon>
        <taxon>Fungi</taxon>
        <taxon>Dikarya</taxon>
        <taxon>Ascomycota</taxon>
        <taxon>Pezizomycotina</taxon>
        <taxon>Sordariomycetes</taxon>
        <taxon>Hypocreomycetidae</taxon>
        <taxon>Hypocreales</taxon>
        <taxon>Cordycipitaceae</taxon>
        <taxon>Niveomyces</taxon>
    </lineage>
</organism>
<evidence type="ECO:0000313" key="3">
    <source>
        <dbReference type="Proteomes" id="UP000076874"/>
    </source>
</evidence>
<dbReference type="OrthoDB" id="5245243at2759"/>
<feature type="compositionally biased region" description="Pro residues" evidence="1">
    <location>
        <begin position="21"/>
        <end position="31"/>
    </location>
</feature>